<accession>A0ABM8U9R4</accession>
<reference evidence="1 2" key="1">
    <citation type="submission" date="2021-04" db="EMBL/GenBank/DDBJ databases">
        <authorList>
            <person name="Vanwijnsberghe S."/>
        </authorList>
    </citation>
    <scope>NUCLEOTIDE SEQUENCE [LARGE SCALE GENOMIC DNA]</scope>
    <source>
        <strain evidence="1 2">LMG 32171</strain>
    </source>
</reference>
<proteinExistence type="predicted"/>
<name>A0ABM8U9R4_9BURK</name>
<dbReference type="Proteomes" id="UP000789752">
    <property type="component" value="Unassembled WGS sequence"/>
</dbReference>
<gene>
    <name evidence="1" type="ORF">R54767_04710</name>
</gene>
<dbReference type="EMBL" id="CAJQYY010000034">
    <property type="protein sequence ID" value="CAG4920394.1"/>
    <property type="molecule type" value="Genomic_DNA"/>
</dbReference>
<keyword evidence="2" id="KW-1185">Reference proteome</keyword>
<sequence>MPATVLKFERKPAPAPAVQSIAFNDRTMLGITSPTLIHAGPCRLIWVSIISGGFAVYDARTLHVGPERLICRTGPGTEGPLIRLDWPCMKGLVIVPEADSVIAILFV</sequence>
<evidence type="ECO:0000313" key="1">
    <source>
        <dbReference type="EMBL" id="CAG4920394.1"/>
    </source>
</evidence>
<evidence type="ECO:0000313" key="2">
    <source>
        <dbReference type="Proteomes" id="UP000789752"/>
    </source>
</evidence>
<dbReference type="RefSeq" id="WP_228982854.1">
    <property type="nucleotide sequence ID" value="NZ_CAJQYY010000034.1"/>
</dbReference>
<comment type="caution">
    <text evidence="1">The sequence shown here is derived from an EMBL/GenBank/DDBJ whole genome shotgun (WGS) entry which is preliminary data.</text>
</comment>
<protein>
    <submittedName>
        <fullName evidence="1">Uncharacterized protein</fullName>
    </submittedName>
</protein>
<organism evidence="1 2">
    <name type="scientific">Paraburkholderia gardini</name>
    <dbReference type="NCBI Taxonomy" id="2823469"/>
    <lineage>
        <taxon>Bacteria</taxon>
        <taxon>Pseudomonadati</taxon>
        <taxon>Pseudomonadota</taxon>
        <taxon>Betaproteobacteria</taxon>
        <taxon>Burkholderiales</taxon>
        <taxon>Burkholderiaceae</taxon>
        <taxon>Paraburkholderia</taxon>
    </lineage>
</organism>